<evidence type="ECO:0000313" key="3">
    <source>
        <dbReference type="EMBL" id="QCT42357.1"/>
    </source>
</evidence>
<dbReference type="InterPro" id="IPR029058">
    <property type="entry name" value="AB_hydrolase_fold"/>
</dbReference>
<evidence type="ECO:0000256" key="1">
    <source>
        <dbReference type="SAM" id="Phobius"/>
    </source>
</evidence>
<reference evidence="3 4" key="1">
    <citation type="submission" date="2019-04" db="EMBL/GenBank/DDBJ databases">
        <title>Saccharibacteria TM7 genomes.</title>
        <authorList>
            <person name="Bor B."/>
            <person name="He X."/>
            <person name="Chen T."/>
            <person name="Dewhirst F.E."/>
        </authorList>
    </citation>
    <scope>NUCLEOTIDE SEQUENCE [LARGE SCALE GENOMIC DNA]</scope>
    <source>
        <strain evidence="3 4">BB001</strain>
    </source>
</reference>
<keyword evidence="1" id="KW-0812">Transmembrane</keyword>
<protein>
    <submittedName>
        <fullName evidence="3">Alpha/beta fold hydrolase</fullName>
    </submittedName>
</protein>
<dbReference type="InterPro" id="IPR022742">
    <property type="entry name" value="Hydrolase_4"/>
</dbReference>
<keyword evidence="1" id="KW-1133">Transmembrane helix</keyword>
<gene>
    <name evidence="3" type="ORF">FBF37_02660</name>
</gene>
<organism evidence="3 4">
    <name type="scientific">Candidatus Nanosynbacter featherlites</name>
    <dbReference type="NCBI Taxonomy" id="2572088"/>
    <lineage>
        <taxon>Bacteria</taxon>
        <taxon>Candidatus Saccharimonadota</taxon>
        <taxon>Candidatus Saccharimonadia</taxon>
        <taxon>Candidatus Nanosynbacterales</taxon>
        <taxon>Candidatus Nanosynbacteraceae</taxon>
        <taxon>Candidatus Nanosynbacter</taxon>
    </lineage>
</organism>
<proteinExistence type="predicted"/>
<dbReference type="KEGG" id="nft:FBF37_02660"/>
<dbReference type="OrthoDB" id="9786110at2"/>
<evidence type="ECO:0000259" key="2">
    <source>
        <dbReference type="Pfam" id="PF12146"/>
    </source>
</evidence>
<accession>A0A4P9A3F1</accession>
<dbReference type="Proteomes" id="UP000310639">
    <property type="component" value="Chromosome"/>
</dbReference>
<feature type="transmembrane region" description="Helical" evidence="1">
    <location>
        <begin position="7"/>
        <end position="29"/>
    </location>
</feature>
<feature type="domain" description="Serine aminopeptidase S33" evidence="2">
    <location>
        <begin position="82"/>
        <end position="204"/>
    </location>
</feature>
<dbReference type="Pfam" id="PF12146">
    <property type="entry name" value="Hydrolase_4"/>
    <property type="match status" value="1"/>
</dbReference>
<dbReference type="AlphaFoldDB" id="A0A4P9A3F1"/>
<dbReference type="Gene3D" id="3.40.50.1820">
    <property type="entry name" value="alpha/beta hydrolase"/>
    <property type="match status" value="1"/>
</dbReference>
<name>A0A4P9A3F1_9BACT</name>
<dbReference type="EMBL" id="CP040004">
    <property type="protein sequence ID" value="QCT42357.1"/>
    <property type="molecule type" value="Genomic_DNA"/>
</dbReference>
<dbReference type="RefSeq" id="WP_138079233.1">
    <property type="nucleotide sequence ID" value="NZ_CP040004.1"/>
</dbReference>
<sequence>MAVRGKALGITIAGVVAVLIAASVAWVFLCPSRSTDLQKAHIQRRDYDQSVKDIQKVIADDAANGEVRPESRPILKTHGKKTARAVMILHGVSGEPSAMAELADWFYQTGYNVYVPRAPHHGLKDGKQHGKVRASELVNFMSDSAGLVSGLGDELGVIGHSGGGTLATWLAQYGDGLFSRVLLLSPYYEPDASQAPKWQVALLRNVYGNHLLPDQFFDGALSYRALANYVIIKQNYRSDLKAVGLKHVGLIIGSEDRLIDGAMASDIAEKMAKNSGATFTNETTPVHMGVGHELIWPGDKAVKQYKKELYDMYVRVYEQ</sequence>
<keyword evidence="4" id="KW-1185">Reference proteome</keyword>
<keyword evidence="3" id="KW-0378">Hydrolase</keyword>
<dbReference type="SUPFAM" id="SSF53474">
    <property type="entry name" value="alpha/beta-Hydrolases"/>
    <property type="match status" value="1"/>
</dbReference>
<dbReference type="GO" id="GO:0016787">
    <property type="term" value="F:hydrolase activity"/>
    <property type="evidence" value="ECO:0007669"/>
    <property type="project" value="UniProtKB-KW"/>
</dbReference>
<keyword evidence="1" id="KW-0472">Membrane</keyword>
<evidence type="ECO:0000313" key="4">
    <source>
        <dbReference type="Proteomes" id="UP000310639"/>
    </source>
</evidence>